<proteinExistence type="predicted"/>
<dbReference type="SUPFAM" id="SSF116726">
    <property type="entry name" value="TrkA C-terminal domain-like"/>
    <property type="match status" value="1"/>
</dbReference>
<dbReference type="GO" id="GO:0008324">
    <property type="term" value="F:monoatomic cation transmembrane transporter activity"/>
    <property type="evidence" value="ECO:0007669"/>
    <property type="project" value="InterPro"/>
</dbReference>
<dbReference type="Pfam" id="PF02080">
    <property type="entry name" value="TrkA_C"/>
    <property type="match status" value="1"/>
</dbReference>
<sequence length="229" mass="26099">MFNKKNKEKQPRKKQFAVIGLGRFGGSVCKELHAQGHEVLAIDIDEDKVREYAEFSTHAVSIDTTDEKALKNAGIRNFDHVVVAIGDHIQASILTTLSLKELGIEKVWVKAQNTYHQKVLDKLEADLVVHPEYDMGKRIAHKMTSDKVIDFIELEDDYSIVELYATKKMHGKSLIDLNIRSEYGITILAFKREKKMNISPNAQEELHEGDLLIVMGHTKDLERFENEAL</sequence>
<dbReference type="InterPro" id="IPR036721">
    <property type="entry name" value="RCK_C_sf"/>
</dbReference>
<dbReference type="SUPFAM" id="SSF51735">
    <property type="entry name" value="NAD(P)-binding Rossmann-fold domains"/>
    <property type="match status" value="1"/>
</dbReference>
<dbReference type="InterPro" id="IPR050721">
    <property type="entry name" value="Trk_Ktr_HKT_K-transport"/>
</dbReference>
<dbReference type="PANTHER" id="PTHR43833:SF7">
    <property type="entry name" value="KTR SYSTEM POTASSIUM UPTAKE PROTEIN C"/>
    <property type="match status" value="1"/>
</dbReference>
<name>A0A1G9ZBB1_9BACI</name>
<feature type="domain" description="RCK C-terminal" evidence="2">
    <location>
        <begin position="146"/>
        <end position="229"/>
    </location>
</feature>
<dbReference type="InterPro" id="IPR036291">
    <property type="entry name" value="NAD(P)-bd_dom_sf"/>
</dbReference>
<dbReference type="Pfam" id="PF02254">
    <property type="entry name" value="TrkA_N"/>
    <property type="match status" value="1"/>
</dbReference>
<dbReference type="EMBL" id="FNIL01000001">
    <property type="protein sequence ID" value="SDN18415.1"/>
    <property type="molecule type" value="Genomic_DNA"/>
</dbReference>
<dbReference type="PROSITE" id="PS51202">
    <property type="entry name" value="RCK_C"/>
    <property type="match status" value="1"/>
</dbReference>
<accession>A0A1G9ZBB1</accession>
<dbReference type="RefSeq" id="WP_090839370.1">
    <property type="nucleotide sequence ID" value="NZ_FNIL01000001.1"/>
</dbReference>
<dbReference type="PANTHER" id="PTHR43833">
    <property type="entry name" value="POTASSIUM CHANNEL PROTEIN 2-RELATED-RELATED"/>
    <property type="match status" value="1"/>
</dbReference>
<dbReference type="Gene3D" id="3.30.70.1450">
    <property type="entry name" value="Regulator of K+ conductance, C-terminal domain"/>
    <property type="match status" value="1"/>
</dbReference>
<reference evidence="4" key="1">
    <citation type="submission" date="2016-10" db="EMBL/GenBank/DDBJ databases">
        <authorList>
            <person name="Varghese N."/>
            <person name="Submissions S."/>
        </authorList>
    </citation>
    <scope>NUCLEOTIDE SEQUENCE [LARGE SCALE GENOMIC DNA]</scope>
    <source>
        <strain evidence="4">CGMCC 1.10369</strain>
    </source>
</reference>
<dbReference type="InterPro" id="IPR003148">
    <property type="entry name" value="RCK_N"/>
</dbReference>
<evidence type="ECO:0000313" key="3">
    <source>
        <dbReference type="EMBL" id="SDN18415.1"/>
    </source>
</evidence>
<dbReference type="AlphaFoldDB" id="A0A1G9ZBB1"/>
<dbReference type="Gene3D" id="3.40.50.720">
    <property type="entry name" value="NAD(P)-binding Rossmann-like Domain"/>
    <property type="match status" value="1"/>
</dbReference>
<dbReference type="STRING" id="745820.SAMN04488053_10124"/>
<evidence type="ECO:0000313" key="4">
    <source>
        <dbReference type="Proteomes" id="UP000198778"/>
    </source>
</evidence>
<gene>
    <name evidence="3" type="ORF">SAMN04488053_10124</name>
</gene>
<keyword evidence="4" id="KW-1185">Reference proteome</keyword>
<dbReference type="PROSITE" id="PS51201">
    <property type="entry name" value="RCK_N"/>
    <property type="match status" value="1"/>
</dbReference>
<protein>
    <submittedName>
        <fullName evidence="3">Trk system potassium uptake protein TrkA</fullName>
    </submittedName>
</protein>
<evidence type="ECO:0000259" key="1">
    <source>
        <dbReference type="PROSITE" id="PS51201"/>
    </source>
</evidence>
<feature type="domain" description="RCK N-terminal" evidence="1">
    <location>
        <begin position="13"/>
        <end position="129"/>
    </location>
</feature>
<dbReference type="OrthoDB" id="9776294at2"/>
<organism evidence="3 4">
    <name type="scientific">Alkalicoccus daliensis</name>
    <dbReference type="NCBI Taxonomy" id="745820"/>
    <lineage>
        <taxon>Bacteria</taxon>
        <taxon>Bacillati</taxon>
        <taxon>Bacillota</taxon>
        <taxon>Bacilli</taxon>
        <taxon>Bacillales</taxon>
        <taxon>Bacillaceae</taxon>
        <taxon>Alkalicoccus</taxon>
    </lineage>
</organism>
<dbReference type="GO" id="GO:0006813">
    <property type="term" value="P:potassium ion transport"/>
    <property type="evidence" value="ECO:0007669"/>
    <property type="project" value="InterPro"/>
</dbReference>
<dbReference type="InterPro" id="IPR006037">
    <property type="entry name" value="RCK_C"/>
</dbReference>
<evidence type="ECO:0000259" key="2">
    <source>
        <dbReference type="PROSITE" id="PS51202"/>
    </source>
</evidence>
<dbReference type="Proteomes" id="UP000198778">
    <property type="component" value="Unassembled WGS sequence"/>
</dbReference>